<evidence type="ECO:0000313" key="3">
    <source>
        <dbReference type="Proteomes" id="UP001201873"/>
    </source>
</evidence>
<gene>
    <name evidence="2" type="ORF">MXD59_05710</name>
</gene>
<dbReference type="EMBL" id="JALKFT010000004">
    <property type="protein sequence ID" value="MCK9875280.1"/>
    <property type="molecule type" value="Genomic_DNA"/>
</dbReference>
<comment type="caution">
    <text evidence="2">The sequence shown here is derived from an EMBL/GenBank/DDBJ whole genome shotgun (WGS) entry which is preliminary data.</text>
</comment>
<sequence length="173" mass="17817">MTTSPPPRRPVARSRDALGRPLPPGVVGVAPLELPDTLPAPAALAAAQHLLDTGLPFQAHEVLEASWKAAEDDDRGLWRALTQLAVGLTQLARGNVPGGVAVLARAAEGLTPYVGRHPHGVDAAALIDWCEQTARAAVQSRAATTTTTTASASASAADSRPVTVALRPPRLVG</sequence>
<proteinExistence type="predicted"/>
<dbReference type="InterPro" id="IPR005500">
    <property type="entry name" value="DUF309"/>
</dbReference>
<name>A0ABT0JUP5_9ACTN</name>
<dbReference type="InterPro" id="IPR023203">
    <property type="entry name" value="TTHA0068_sf"/>
</dbReference>
<dbReference type="PANTHER" id="PTHR34796:SF1">
    <property type="entry name" value="EXPRESSED PROTEIN"/>
    <property type="match status" value="1"/>
</dbReference>
<reference evidence="2 3" key="1">
    <citation type="submission" date="2022-04" db="EMBL/GenBank/DDBJ databases">
        <title>Genome diversity in the genus Frankia.</title>
        <authorList>
            <person name="Carlos-Shanley C."/>
            <person name="Hahn D."/>
        </authorList>
    </citation>
    <scope>NUCLEOTIDE SEQUENCE [LARGE SCALE GENOMIC DNA]</scope>
    <source>
        <strain evidence="2 3">Ag45/Mut15</strain>
    </source>
</reference>
<dbReference type="Pfam" id="PF03745">
    <property type="entry name" value="DUF309"/>
    <property type="match status" value="1"/>
</dbReference>
<dbReference type="Proteomes" id="UP001201873">
    <property type="component" value="Unassembled WGS sequence"/>
</dbReference>
<protein>
    <submittedName>
        <fullName evidence="2">DUF309 domain-containing protein</fullName>
    </submittedName>
</protein>
<evidence type="ECO:0000313" key="2">
    <source>
        <dbReference type="EMBL" id="MCK9875280.1"/>
    </source>
</evidence>
<keyword evidence="3" id="KW-1185">Reference proteome</keyword>
<accession>A0ABT0JUP5</accession>
<organism evidence="2 3">
    <name type="scientific">Frankia umida</name>
    <dbReference type="NCBI Taxonomy" id="573489"/>
    <lineage>
        <taxon>Bacteria</taxon>
        <taxon>Bacillati</taxon>
        <taxon>Actinomycetota</taxon>
        <taxon>Actinomycetes</taxon>
        <taxon>Frankiales</taxon>
        <taxon>Frankiaceae</taxon>
        <taxon>Frankia</taxon>
    </lineage>
</organism>
<feature type="region of interest" description="Disordered" evidence="1">
    <location>
        <begin position="1"/>
        <end position="22"/>
    </location>
</feature>
<dbReference type="RefSeq" id="WP_248823737.1">
    <property type="nucleotide sequence ID" value="NZ_JALKFT010000004.1"/>
</dbReference>
<dbReference type="SUPFAM" id="SSF140663">
    <property type="entry name" value="TTHA0068-like"/>
    <property type="match status" value="1"/>
</dbReference>
<dbReference type="Gene3D" id="1.10.3450.10">
    <property type="entry name" value="TTHA0068-like"/>
    <property type="match status" value="1"/>
</dbReference>
<dbReference type="PANTHER" id="PTHR34796">
    <property type="entry name" value="EXPRESSED PROTEIN"/>
    <property type="match status" value="1"/>
</dbReference>
<evidence type="ECO:0000256" key="1">
    <source>
        <dbReference type="SAM" id="MobiDB-lite"/>
    </source>
</evidence>